<protein>
    <submittedName>
        <fullName evidence="1">Uncharacterized protein</fullName>
    </submittedName>
</protein>
<reference evidence="2" key="1">
    <citation type="journal article" date="2023" name="G3 (Bethesda)">
        <title>Genome assembly and association tests identify interacting loci associated with vigor, precocity, and sex in interspecific pistachio rootstocks.</title>
        <authorList>
            <person name="Palmer W."/>
            <person name="Jacygrad E."/>
            <person name="Sagayaradj S."/>
            <person name="Cavanaugh K."/>
            <person name="Han R."/>
            <person name="Bertier L."/>
            <person name="Beede B."/>
            <person name="Kafkas S."/>
            <person name="Golino D."/>
            <person name="Preece J."/>
            <person name="Michelmore R."/>
        </authorList>
    </citation>
    <scope>NUCLEOTIDE SEQUENCE [LARGE SCALE GENOMIC DNA]</scope>
</reference>
<dbReference type="Proteomes" id="UP001164250">
    <property type="component" value="Chromosome 8"/>
</dbReference>
<sequence length="216" mass="24809">MNRNSKTSASNHESVRLAVAISLLRSKLRLSQNQSTQPSSESDALRWKRKMKERKQELIRLREDLREAEDSSHCDLFPQSASCKCYFFDRLGKLSPKIDGDASYSTTVAVVVKVFVNFALRLKERRRRTGDANQRRQLSYEDQVEQLRASVDFLVELCDTVSPAKEGNFANWSHQTLDFILGSKAHPSSPINTKPCTYNYSTKRQPKWSHSQYSTD</sequence>
<dbReference type="EMBL" id="CM047904">
    <property type="protein sequence ID" value="KAJ0091096.1"/>
    <property type="molecule type" value="Genomic_DNA"/>
</dbReference>
<gene>
    <name evidence="1" type="ORF">Patl1_14558</name>
</gene>
<proteinExistence type="predicted"/>
<organism evidence="1 2">
    <name type="scientific">Pistacia atlantica</name>
    <dbReference type="NCBI Taxonomy" id="434234"/>
    <lineage>
        <taxon>Eukaryota</taxon>
        <taxon>Viridiplantae</taxon>
        <taxon>Streptophyta</taxon>
        <taxon>Embryophyta</taxon>
        <taxon>Tracheophyta</taxon>
        <taxon>Spermatophyta</taxon>
        <taxon>Magnoliopsida</taxon>
        <taxon>eudicotyledons</taxon>
        <taxon>Gunneridae</taxon>
        <taxon>Pentapetalae</taxon>
        <taxon>rosids</taxon>
        <taxon>malvids</taxon>
        <taxon>Sapindales</taxon>
        <taxon>Anacardiaceae</taxon>
        <taxon>Pistacia</taxon>
    </lineage>
</organism>
<name>A0ACC1AWR1_9ROSI</name>
<evidence type="ECO:0000313" key="2">
    <source>
        <dbReference type="Proteomes" id="UP001164250"/>
    </source>
</evidence>
<keyword evidence="2" id="KW-1185">Reference proteome</keyword>
<evidence type="ECO:0000313" key="1">
    <source>
        <dbReference type="EMBL" id="KAJ0091096.1"/>
    </source>
</evidence>
<accession>A0ACC1AWR1</accession>
<comment type="caution">
    <text evidence="1">The sequence shown here is derived from an EMBL/GenBank/DDBJ whole genome shotgun (WGS) entry which is preliminary data.</text>
</comment>